<dbReference type="PANTHER" id="PTHR28457">
    <property type="entry name" value="COILED-COIL DOMAIN-CONTAINING PROTEIN 189"/>
    <property type="match status" value="1"/>
</dbReference>
<organism evidence="2 3">
    <name type="scientific">Lymnaea stagnalis</name>
    <name type="common">Great pond snail</name>
    <name type="synonym">Helix stagnalis</name>
    <dbReference type="NCBI Taxonomy" id="6523"/>
    <lineage>
        <taxon>Eukaryota</taxon>
        <taxon>Metazoa</taxon>
        <taxon>Spiralia</taxon>
        <taxon>Lophotrochozoa</taxon>
        <taxon>Mollusca</taxon>
        <taxon>Gastropoda</taxon>
        <taxon>Heterobranchia</taxon>
        <taxon>Euthyneura</taxon>
        <taxon>Panpulmonata</taxon>
        <taxon>Hygrophila</taxon>
        <taxon>Lymnaeoidea</taxon>
        <taxon>Lymnaeidae</taxon>
        <taxon>Lymnaea</taxon>
    </lineage>
</organism>
<proteinExistence type="predicted"/>
<feature type="compositionally biased region" description="Polar residues" evidence="1">
    <location>
        <begin position="11"/>
        <end position="20"/>
    </location>
</feature>
<dbReference type="PANTHER" id="PTHR28457:SF3">
    <property type="entry name" value="CILIARY-ASSOCIATED CALCIUM-BINDING COILED-COIL PROTEIN 1"/>
    <property type="match status" value="1"/>
</dbReference>
<reference evidence="2 3" key="1">
    <citation type="submission" date="2024-04" db="EMBL/GenBank/DDBJ databases">
        <authorList>
            <consortium name="Genoscope - CEA"/>
            <person name="William W."/>
        </authorList>
    </citation>
    <scope>NUCLEOTIDE SEQUENCE [LARGE SCALE GENOMIC DNA]</scope>
</reference>
<feature type="compositionally biased region" description="Low complexity" evidence="1">
    <location>
        <begin position="26"/>
        <end position="35"/>
    </location>
</feature>
<dbReference type="EMBL" id="CAXITT010000016">
    <property type="protein sequence ID" value="CAL1527372.1"/>
    <property type="molecule type" value="Genomic_DNA"/>
</dbReference>
<evidence type="ECO:0000256" key="1">
    <source>
        <dbReference type="SAM" id="MobiDB-lite"/>
    </source>
</evidence>
<sequence>MAHRGLLGGNRSYSHRQSTMIRGRPSSSKLSSAWSPGLKHSGSVAVFHSRSALPTAEEINKKVYSPYDIISEPCCDELLRMTADEMERKIDSQFSLNPAIDLKDAATLDYYVGAAYWAKQQGFTPFQLGAFFTLAYQLLQKIKDEKCTMVELFKELHDRLIGVGGDVNDQKGHGMEFFTVAQGKAITEYLKLSLFQHYKLYKFMLTKPHLEEIMCTNISVEVPLSSETPFPPPLDEGLMENTYNEYFVTPATLSEAQVDDELKPSPPPEVILPQDIEDIFAKLSPEDVKAIIQEMATDVLLKLQIGLETKIRSEENTVLTKINRLQQAIHTDKGQSVSNSPTRKNKT</sequence>
<dbReference type="Pfam" id="PF14769">
    <property type="entry name" value="CLAMP"/>
    <property type="match status" value="1"/>
</dbReference>
<dbReference type="InterPro" id="IPR032727">
    <property type="entry name" value="CLAMP"/>
</dbReference>
<accession>A0AAV2H4E1</accession>
<feature type="region of interest" description="Disordered" evidence="1">
    <location>
        <begin position="1"/>
        <end position="35"/>
    </location>
</feature>
<evidence type="ECO:0000313" key="2">
    <source>
        <dbReference type="EMBL" id="CAL1527372.1"/>
    </source>
</evidence>
<dbReference type="Proteomes" id="UP001497497">
    <property type="component" value="Unassembled WGS sequence"/>
</dbReference>
<comment type="caution">
    <text evidence="2">The sequence shown here is derived from an EMBL/GenBank/DDBJ whole genome shotgun (WGS) entry which is preliminary data.</text>
</comment>
<dbReference type="AlphaFoldDB" id="A0AAV2H4E1"/>
<evidence type="ECO:0008006" key="4">
    <source>
        <dbReference type="Google" id="ProtNLM"/>
    </source>
</evidence>
<gene>
    <name evidence="2" type="ORF">GSLYS_00001549001</name>
</gene>
<keyword evidence="3" id="KW-1185">Reference proteome</keyword>
<protein>
    <recommendedName>
        <fullName evidence="4">Ciliary associated calcium binding coiled-coil 1</fullName>
    </recommendedName>
</protein>
<evidence type="ECO:0000313" key="3">
    <source>
        <dbReference type="Proteomes" id="UP001497497"/>
    </source>
</evidence>
<name>A0AAV2H4E1_LYMST</name>